<sequence>MYKQNIGGYATCICQLWQNNWDQLLLTAEFAYKNSQQSSTGFTPFQLDYNKYTITPSTIAVKVLNRTKVKVAHDLYEHWTVTINIAKDTLVVAQERQAKYYNKGRKDIELQEGEQVMLSI</sequence>
<dbReference type="Proteomes" id="UP000266673">
    <property type="component" value="Unassembled WGS sequence"/>
</dbReference>
<dbReference type="InterPro" id="IPR036397">
    <property type="entry name" value="RNaseH_sf"/>
</dbReference>
<keyword evidence="2" id="KW-1185">Reference proteome</keyword>
<dbReference type="STRING" id="44941.A0A397VM82"/>
<proteinExistence type="predicted"/>
<dbReference type="OrthoDB" id="2447315at2759"/>
<name>A0A397VM82_9GLOM</name>
<evidence type="ECO:0000313" key="2">
    <source>
        <dbReference type="Proteomes" id="UP000266673"/>
    </source>
</evidence>
<dbReference type="Gene3D" id="3.30.420.10">
    <property type="entry name" value="Ribonuclease H-like superfamily/Ribonuclease H"/>
    <property type="match status" value="1"/>
</dbReference>
<protein>
    <submittedName>
        <fullName evidence="1">Uncharacterized protein</fullName>
    </submittedName>
</protein>
<dbReference type="AlphaFoldDB" id="A0A397VM82"/>
<gene>
    <name evidence="1" type="ORF">C2G38_2301888</name>
</gene>
<organism evidence="1 2">
    <name type="scientific">Gigaspora rosea</name>
    <dbReference type="NCBI Taxonomy" id="44941"/>
    <lineage>
        <taxon>Eukaryota</taxon>
        <taxon>Fungi</taxon>
        <taxon>Fungi incertae sedis</taxon>
        <taxon>Mucoromycota</taxon>
        <taxon>Glomeromycotina</taxon>
        <taxon>Glomeromycetes</taxon>
        <taxon>Diversisporales</taxon>
        <taxon>Gigasporaceae</taxon>
        <taxon>Gigaspora</taxon>
    </lineage>
</organism>
<dbReference type="GO" id="GO:0003676">
    <property type="term" value="F:nucleic acid binding"/>
    <property type="evidence" value="ECO:0007669"/>
    <property type="project" value="InterPro"/>
</dbReference>
<comment type="caution">
    <text evidence="1">The sequence shown here is derived from an EMBL/GenBank/DDBJ whole genome shotgun (WGS) entry which is preliminary data.</text>
</comment>
<dbReference type="EMBL" id="QKWP01000386">
    <property type="protein sequence ID" value="RIB21003.1"/>
    <property type="molecule type" value="Genomic_DNA"/>
</dbReference>
<accession>A0A397VM82</accession>
<evidence type="ECO:0000313" key="1">
    <source>
        <dbReference type="EMBL" id="RIB21003.1"/>
    </source>
</evidence>
<reference evidence="1 2" key="1">
    <citation type="submission" date="2018-06" db="EMBL/GenBank/DDBJ databases">
        <title>Comparative genomics reveals the genomic features of Rhizophagus irregularis, R. cerebriforme, R. diaphanum and Gigaspora rosea, and their symbiotic lifestyle signature.</title>
        <authorList>
            <person name="Morin E."/>
            <person name="San Clemente H."/>
            <person name="Chen E.C.H."/>
            <person name="De La Providencia I."/>
            <person name="Hainaut M."/>
            <person name="Kuo A."/>
            <person name="Kohler A."/>
            <person name="Murat C."/>
            <person name="Tang N."/>
            <person name="Roy S."/>
            <person name="Loubradou J."/>
            <person name="Henrissat B."/>
            <person name="Grigoriev I.V."/>
            <person name="Corradi N."/>
            <person name="Roux C."/>
            <person name="Martin F.M."/>
        </authorList>
    </citation>
    <scope>NUCLEOTIDE SEQUENCE [LARGE SCALE GENOMIC DNA]</scope>
    <source>
        <strain evidence="1 2">DAOM 194757</strain>
    </source>
</reference>